<evidence type="ECO:0000313" key="2">
    <source>
        <dbReference type="EMBL" id="AGF55428.1"/>
    </source>
</evidence>
<sequence length="159" mass="18263">MTKKTISYIIISLIFLSCLTSVSIKATATSSSFSDSSDVIWSTNKADENRKSKGFNVFGKENHKYLSYDQKKVLLELKKCKEKGDTFSEDQQKTLNSITDCIIKGKLGDKDYEDFKYLMQRKNSNKNLSEDESKRLNDYNAILDGTKHTTEEILDQFLR</sequence>
<evidence type="ECO:0000313" key="3">
    <source>
        <dbReference type="Proteomes" id="UP000011728"/>
    </source>
</evidence>
<dbReference type="Proteomes" id="UP000011728">
    <property type="component" value="Chromosome"/>
</dbReference>
<dbReference type="AlphaFoldDB" id="M1MGF0"/>
<evidence type="ECO:0008006" key="4">
    <source>
        <dbReference type="Google" id="ProtNLM"/>
    </source>
</evidence>
<name>M1MGF0_9CLOT</name>
<proteinExistence type="predicted"/>
<reference evidence="2 3" key="1">
    <citation type="submission" date="2013-02" db="EMBL/GenBank/DDBJ databases">
        <title>Genome sequence of Clostridium saccharoperbutylacetonicum N1-4(HMT).</title>
        <authorList>
            <person name="Poehlein A."/>
            <person name="Daniel R."/>
        </authorList>
    </citation>
    <scope>NUCLEOTIDE SEQUENCE [LARGE SCALE GENOMIC DNA]</scope>
    <source>
        <strain evidence="3">N1-4(HMT)</strain>
    </source>
</reference>
<feature type="chain" id="PRO_5004016287" description="Lipoprotein" evidence="1">
    <location>
        <begin position="29"/>
        <end position="159"/>
    </location>
</feature>
<organism evidence="2 3">
    <name type="scientific">Clostridium saccharoperbutylacetonicum N1-4(HMT)</name>
    <dbReference type="NCBI Taxonomy" id="931276"/>
    <lineage>
        <taxon>Bacteria</taxon>
        <taxon>Bacillati</taxon>
        <taxon>Bacillota</taxon>
        <taxon>Clostridia</taxon>
        <taxon>Eubacteriales</taxon>
        <taxon>Clostridiaceae</taxon>
        <taxon>Clostridium</taxon>
    </lineage>
</organism>
<dbReference type="HOGENOM" id="CLU_1674823_0_0_9"/>
<feature type="signal peptide" evidence="1">
    <location>
        <begin position="1"/>
        <end position="28"/>
    </location>
</feature>
<protein>
    <recommendedName>
        <fullName evidence="4">Lipoprotein</fullName>
    </recommendedName>
</protein>
<gene>
    <name evidence="2" type="ORF">Cspa_c16580</name>
</gene>
<evidence type="ECO:0000256" key="1">
    <source>
        <dbReference type="SAM" id="SignalP"/>
    </source>
</evidence>
<dbReference type="STRING" id="36745.CLSAP_16360"/>
<dbReference type="OrthoDB" id="1911610at2"/>
<accession>M1MGF0</accession>
<dbReference type="RefSeq" id="WP_015391749.1">
    <property type="nucleotide sequence ID" value="NC_020291.1"/>
</dbReference>
<keyword evidence="3" id="KW-1185">Reference proteome</keyword>
<keyword evidence="1" id="KW-0732">Signal</keyword>
<dbReference type="KEGG" id="csr:Cspa_c16580"/>
<dbReference type="eggNOG" id="ENOG5032HIP">
    <property type="taxonomic scope" value="Bacteria"/>
</dbReference>
<dbReference type="PROSITE" id="PS51257">
    <property type="entry name" value="PROKAR_LIPOPROTEIN"/>
    <property type="match status" value="1"/>
</dbReference>
<dbReference type="EMBL" id="CP004121">
    <property type="protein sequence ID" value="AGF55428.1"/>
    <property type="molecule type" value="Genomic_DNA"/>
</dbReference>
<dbReference type="PATRIC" id="fig|931276.5.peg.1628"/>